<dbReference type="OrthoDB" id="8759002at2"/>
<gene>
    <name evidence="1" type="ORF">SAMN02982985_05861</name>
</gene>
<organism evidence="1 2">
    <name type="scientific">Rugamonas rubra</name>
    <dbReference type="NCBI Taxonomy" id="758825"/>
    <lineage>
        <taxon>Bacteria</taxon>
        <taxon>Pseudomonadati</taxon>
        <taxon>Pseudomonadota</taxon>
        <taxon>Betaproteobacteria</taxon>
        <taxon>Burkholderiales</taxon>
        <taxon>Oxalobacteraceae</taxon>
        <taxon>Telluria group</taxon>
        <taxon>Rugamonas</taxon>
    </lineage>
</organism>
<accession>A0A1I4UYH6</accession>
<sequence length="94" mass="10702">MDILKERAKLGDSLLAPINLILDRQRGDILSTFVGKSGDLTHTILNNEETLRRVADYCYEFLPWPLRMAVKKPTFVEFVLTHRHAVLAQLAQPA</sequence>
<dbReference type="Proteomes" id="UP000199470">
    <property type="component" value="Unassembled WGS sequence"/>
</dbReference>
<keyword evidence="2" id="KW-1185">Reference proteome</keyword>
<dbReference type="EMBL" id="FOTW01000055">
    <property type="protein sequence ID" value="SFM93925.1"/>
    <property type="molecule type" value="Genomic_DNA"/>
</dbReference>
<dbReference type="RefSeq" id="WP_093391315.1">
    <property type="nucleotide sequence ID" value="NZ_FOTW01000055.1"/>
</dbReference>
<evidence type="ECO:0000313" key="1">
    <source>
        <dbReference type="EMBL" id="SFM93925.1"/>
    </source>
</evidence>
<reference evidence="1 2" key="1">
    <citation type="submission" date="2016-10" db="EMBL/GenBank/DDBJ databases">
        <authorList>
            <person name="de Groot N.N."/>
        </authorList>
    </citation>
    <scope>NUCLEOTIDE SEQUENCE [LARGE SCALE GENOMIC DNA]</scope>
    <source>
        <strain evidence="1 2">ATCC 43154</strain>
    </source>
</reference>
<dbReference type="AlphaFoldDB" id="A0A1I4UYH6"/>
<proteinExistence type="predicted"/>
<evidence type="ECO:0000313" key="2">
    <source>
        <dbReference type="Proteomes" id="UP000199470"/>
    </source>
</evidence>
<protein>
    <submittedName>
        <fullName evidence="1">Uncharacterized protein</fullName>
    </submittedName>
</protein>
<name>A0A1I4UYH6_9BURK</name>